<keyword evidence="3 6" id="KW-0812">Transmembrane</keyword>
<evidence type="ECO:0000256" key="2">
    <source>
        <dbReference type="ARBA" id="ARBA00022448"/>
    </source>
</evidence>
<keyword evidence="5 6" id="KW-0472">Membrane</keyword>
<feature type="transmembrane region" description="Helical" evidence="6">
    <location>
        <begin position="12"/>
        <end position="29"/>
    </location>
</feature>
<dbReference type="InterPro" id="IPR020846">
    <property type="entry name" value="MFS_dom"/>
</dbReference>
<feature type="domain" description="Major facilitator superfamily (MFS) profile" evidence="7">
    <location>
        <begin position="14"/>
        <end position="402"/>
    </location>
</feature>
<dbReference type="InterPro" id="IPR011701">
    <property type="entry name" value="MFS"/>
</dbReference>
<feature type="transmembrane region" description="Helical" evidence="6">
    <location>
        <begin position="216"/>
        <end position="237"/>
    </location>
</feature>
<feature type="transmembrane region" description="Helical" evidence="6">
    <location>
        <begin position="285"/>
        <end position="303"/>
    </location>
</feature>
<dbReference type="EMBL" id="JBHUDE010000016">
    <property type="protein sequence ID" value="MFD1606860.1"/>
    <property type="molecule type" value="Genomic_DNA"/>
</dbReference>
<dbReference type="CDD" id="cd17339">
    <property type="entry name" value="MFS_NIMT_CynX_like"/>
    <property type="match status" value="1"/>
</dbReference>
<gene>
    <name evidence="8" type="ORF">ACFSBH_04260</name>
</gene>
<sequence>MSTQEKLEHANKVYMFMLVAGIITISFNLRPAITAVGPLLGMIRDDVGLTNWSAGLLTSLPLIAFAIMSPFAARIGNRYTYEGAMLIGLVLLLIGISARTTSIIILLFTGTLFAGLGIAILNVLLPGLIKDKFPHKVGVLTGIYTTTMGVIAAISSGISIPIAENLGLGWQVALLIWAIPVLLAILIWIYLRTKHKKTKTSDESEMKYVYATHKKIWLSPLAWQIAGFMGVQSFLFYVTISWLPEILHATGMTTEMAGWMLSFTQFIGLPASFLVPILAEKVKSLKGMVAFLTLSCFVGYGGLLISSHFIITVICIVLIGISLSGNFAFALTLFSLRTRTSNAAAELSGMAQTAGYVLAAFGPIFIGFLYDLSGSWMIPTIAIMIAAVIITIFGFLVSKEGYVYE</sequence>
<feature type="transmembrane region" description="Helical" evidence="6">
    <location>
        <begin position="354"/>
        <end position="370"/>
    </location>
</feature>
<dbReference type="InterPro" id="IPR036259">
    <property type="entry name" value="MFS_trans_sf"/>
</dbReference>
<keyword evidence="9" id="KW-1185">Reference proteome</keyword>
<evidence type="ECO:0000256" key="5">
    <source>
        <dbReference type="ARBA" id="ARBA00023136"/>
    </source>
</evidence>
<feature type="transmembrane region" description="Helical" evidence="6">
    <location>
        <begin position="137"/>
        <end position="162"/>
    </location>
</feature>
<dbReference type="Proteomes" id="UP001597221">
    <property type="component" value="Unassembled WGS sequence"/>
</dbReference>
<dbReference type="PANTHER" id="PTHR23523:SF2">
    <property type="entry name" value="2-NITROIMIDAZOLE TRANSPORTER"/>
    <property type="match status" value="1"/>
</dbReference>
<evidence type="ECO:0000256" key="1">
    <source>
        <dbReference type="ARBA" id="ARBA00004651"/>
    </source>
</evidence>
<evidence type="ECO:0000256" key="6">
    <source>
        <dbReference type="SAM" id="Phobius"/>
    </source>
</evidence>
<organism evidence="8 9">
    <name type="scientific">Oceanobacillus luteolus</name>
    <dbReference type="NCBI Taxonomy" id="1274358"/>
    <lineage>
        <taxon>Bacteria</taxon>
        <taxon>Bacillati</taxon>
        <taxon>Bacillota</taxon>
        <taxon>Bacilli</taxon>
        <taxon>Bacillales</taxon>
        <taxon>Bacillaceae</taxon>
        <taxon>Oceanobacillus</taxon>
    </lineage>
</organism>
<evidence type="ECO:0000313" key="9">
    <source>
        <dbReference type="Proteomes" id="UP001597221"/>
    </source>
</evidence>
<feature type="transmembrane region" description="Helical" evidence="6">
    <location>
        <begin position="257"/>
        <end position="278"/>
    </location>
</feature>
<feature type="transmembrane region" description="Helical" evidence="6">
    <location>
        <begin position="168"/>
        <end position="191"/>
    </location>
</feature>
<dbReference type="RefSeq" id="WP_251512456.1">
    <property type="nucleotide sequence ID" value="NZ_JAMBON010000006.1"/>
</dbReference>
<protein>
    <submittedName>
        <fullName evidence="8">CynX/NimT family MFS transporter</fullName>
    </submittedName>
</protein>
<dbReference type="Pfam" id="PF07690">
    <property type="entry name" value="MFS_1"/>
    <property type="match status" value="1"/>
</dbReference>
<dbReference type="PROSITE" id="PS50850">
    <property type="entry name" value="MFS"/>
    <property type="match status" value="1"/>
</dbReference>
<evidence type="ECO:0000259" key="7">
    <source>
        <dbReference type="PROSITE" id="PS50850"/>
    </source>
</evidence>
<feature type="transmembrane region" description="Helical" evidence="6">
    <location>
        <begin position="376"/>
        <end position="397"/>
    </location>
</feature>
<feature type="transmembrane region" description="Helical" evidence="6">
    <location>
        <begin position="103"/>
        <end position="125"/>
    </location>
</feature>
<feature type="transmembrane region" description="Helical" evidence="6">
    <location>
        <begin position="49"/>
        <end position="67"/>
    </location>
</feature>
<proteinExistence type="predicted"/>
<keyword evidence="2" id="KW-0813">Transport</keyword>
<keyword evidence="4 6" id="KW-1133">Transmembrane helix</keyword>
<comment type="subcellular location">
    <subcellularLocation>
        <location evidence="1">Cell membrane</location>
        <topology evidence="1">Multi-pass membrane protein</topology>
    </subcellularLocation>
</comment>
<evidence type="ECO:0000313" key="8">
    <source>
        <dbReference type="EMBL" id="MFD1606860.1"/>
    </source>
</evidence>
<comment type="caution">
    <text evidence="8">The sequence shown here is derived from an EMBL/GenBank/DDBJ whole genome shotgun (WGS) entry which is preliminary data.</text>
</comment>
<evidence type="ECO:0000256" key="4">
    <source>
        <dbReference type="ARBA" id="ARBA00022989"/>
    </source>
</evidence>
<reference evidence="9" key="1">
    <citation type="journal article" date="2019" name="Int. J. Syst. Evol. Microbiol.">
        <title>The Global Catalogue of Microorganisms (GCM) 10K type strain sequencing project: providing services to taxonomists for standard genome sequencing and annotation.</title>
        <authorList>
            <consortium name="The Broad Institute Genomics Platform"/>
            <consortium name="The Broad Institute Genome Sequencing Center for Infectious Disease"/>
            <person name="Wu L."/>
            <person name="Ma J."/>
        </authorList>
    </citation>
    <scope>NUCLEOTIDE SEQUENCE [LARGE SCALE GENOMIC DNA]</scope>
    <source>
        <strain evidence="9">CGMCC 1.12376</strain>
    </source>
</reference>
<dbReference type="SUPFAM" id="SSF103473">
    <property type="entry name" value="MFS general substrate transporter"/>
    <property type="match status" value="1"/>
</dbReference>
<dbReference type="Gene3D" id="1.20.1250.20">
    <property type="entry name" value="MFS general substrate transporter like domains"/>
    <property type="match status" value="2"/>
</dbReference>
<name>A0ABW4HQA8_9BACI</name>
<dbReference type="PANTHER" id="PTHR23523">
    <property type="match status" value="1"/>
</dbReference>
<evidence type="ECO:0000256" key="3">
    <source>
        <dbReference type="ARBA" id="ARBA00022692"/>
    </source>
</evidence>
<dbReference type="InterPro" id="IPR052524">
    <property type="entry name" value="MFS_Cyanate_Porter"/>
</dbReference>
<feature type="transmembrane region" description="Helical" evidence="6">
    <location>
        <begin position="309"/>
        <end position="334"/>
    </location>
</feature>
<accession>A0ABW4HQA8</accession>
<feature type="transmembrane region" description="Helical" evidence="6">
    <location>
        <begin position="79"/>
        <end position="97"/>
    </location>
</feature>